<organism evidence="2 3">
    <name type="scientific">Halospeciosus flavus</name>
    <dbReference type="NCBI Taxonomy" id="3032283"/>
    <lineage>
        <taxon>Archaea</taxon>
        <taxon>Methanobacteriati</taxon>
        <taxon>Methanobacteriota</taxon>
        <taxon>Stenosarchaea group</taxon>
        <taxon>Halobacteria</taxon>
        <taxon>Halobacteriales</taxon>
        <taxon>Halobacteriaceae</taxon>
        <taxon>Halospeciosus</taxon>
    </lineage>
</organism>
<comment type="caution">
    <text evidence="2">The sequence shown here is derived from an EMBL/GenBank/DDBJ whole genome shotgun (WGS) entry which is preliminary data.</text>
</comment>
<protein>
    <submittedName>
        <fullName evidence="2">DUF2254 family protein</fullName>
    </submittedName>
</protein>
<evidence type="ECO:0000313" key="3">
    <source>
        <dbReference type="Proteomes" id="UP001596447"/>
    </source>
</evidence>
<dbReference type="EMBL" id="JBHTAR010000004">
    <property type="protein sequence ID" value="MFC7198431.1"/>
    <property type="molecule type" value="Genomic_DNA"/>
</dbReference>
<keyword evidence="3" id="KW-1185">Reference proteome</keyword>
<keyword evidence="1" id="KW-1133">Transmembrane helix</keyword>
<evidence type="ECO:0000313" key="2">
    <source>
        <dbReference type="EMBL" id="MFC7198431.1"/>
    </source>
</evidence>
<feature type="transmembrane region" description="Helical" evidence="1">
    <location>
        <begin position="60"/>
        <end position="78"/>
    </location>
</feature>
<feature type="transmembrane region" description="Helical" evidence="1">
    <location>
        <begin position="99"/>
        <end position="117"/>
    </location>
</feature>
<feature type="transmembrane region" description="Helical" evidence="1">
    <location>
        <begin position="21"/>
        <end position="40"/>
    </location>
</feature>
<keyword evidence="1" id="KW-0472">Membrane</keyword>
<sequence length="574" mass="65019">MSDRNWRERVLAWAHSLIVRYFLLTLTAAGVVATLTALLNPAVETENIRALLTTLATAEASVLAIVFSVTVVALQLVVTRYSARLTSLFVKEPLFRTTFALFVGAIAFNLLVVYLLPIQNSRLMNAVVGIAFALAAVSTFALYRFIRLMIQRSSPDDLISVLVERELAPDEYLPATVAAFNEIEVHPIRPLYRTIARAIELGEYQTAEQGIDGLRTVLTRTFEYLESEYSEEDADQYASAVSTKILTEYVPPILEQAYTHEQYDLVSDAVDDVEAVALDGLERDFTDVTEEAAEGLGDAFDAAPLTWEGNRLRSPVKESLLELTKVTASDADYSTFRAVFHPLNFQMKLLLRRRPDSNVTYHLVGDYYSREIGEIFEALVDRYGPAVRDQDINWISPTEGRKWTLPDEAEPLRHCWREYASFTETVLRYRVSKDEYPFVEGSIDEGWRQIAECAADGGVDDLATLCCMSTIQLAYRVDQLEKGRLGRWTNNLGRLRLDYDPVIVDRAFELLKAGEQPEGQNISVRTADPTPTDADQGLIERFLNTEGEDTPFEEWLVEFEKNVHERTEYLRERE</sequence>
<gene>
    <name evidence="2" type="ORF">ACFQJ9_03005</name>
</gene>
<dbReference type="RefSeq" id="WP_382267876.1">
    <property type="nucleotide sequence ID" value="NZ_JBHTAR010000004.1"/>
</dbReference>
<name>A0ABD5YZ30_9EURY</name>
<accession>A0ABD5YZ30</accession>
<dbReference type="AlphaFoldDB" id="A0ABD5YZ30"/>
<proteinExistence type="predicted"/>
<feature type="transmembrane region" description="Helical" evidence="1">
    <location>
        <begin position="123"/>
        <end position="143"/>
    </location>
</feature>
<evidence type="ECO:0000256" key="1">
    <source>
        <dbReference type="SAM" id="Phobius"/>
    </source>
</evidence>
<dbReference type="Pfam" id="PF10011">
    <property type="entry name" value="DUF2254"/>
    <property type="match status" value="1"/>
</dbReference>
<dbReference type="InterPro" id="IPR018723">
    <property type="entry name" value="DUF2254_membrane"/>
</dbReference>
<keyword evidence="1" id="KW-0812">Transmembrane</keyword>
<reference evidence="2 3" key="1">
    <citation type="journal article" date="2019" name="Int. J. Syst. Evol. Microbiol.">
        <title>The Global Catalogue of Microorganisms (GCM) 10K type strain sequencing project: providing services to taxonomists for standard genome sequencing and annotation.</title>
        <authorList>
            <consortium name="The Broad Institute Genomics Platform"/>
            <consortium name="The Broad Institute Genome Sequencing Center for Infectious Disease"/>
            <person name="Wu L."/>
            <person name="Ma J."/>
        </authorList>
    </citation>
    <scope>NUCLEOTIDE SEQUENCE [LARGE SCALE GENOMIC DNA]</scope>
    <source>
        <strain evidence="2 3">XZGYJ-43</strain>
    </source>
</reference>
<dbReference type="Proteomes" id="UP001596447">
    <property type="component" value="Unassembled WGS sequence"/>
</dbReference>